<dbReference type="AlphaFoldDB" id="A0A180FXD8"/>
<feature type="compositionally biased region" description="Polar residues" evidence="1">
    <location>
        <begin position="1"/>
        <end position="19"/>
    </location>
</feature>
<reference evidence="3" key="4">
    <citation type="submission" date="2025-05" db="UniProtKB">
        <authorList>
            <consortium name="EnsemblFungi"/>
        </authorList>
    </citation>
    <scope>IDENTIFICATION</scope>
    <source>
        <strain evidence="3">isolate 1-1 / race 1 (BBBD)</strain>
    </source>
</reference>
<proteinExistence type="predicted"/>
<reference evidence="2" key="1">
    <citation type="submission" date="2009-11" db="EMBL/GenBank/DDBJ databases">
        <authorList>
            <consortium name="The Broad Institute Genome Sequencing Platform"/>
            <person name="Ward D."/>
            <person name="Feldgarden M."/>
            <person name="Earl A."/>
            <person name="Young S.K."/>
            <person name="Zeng Q."/>
            <person name="Koehrsen M."/>
            <person name="Alvarado L."/>
            <person name="Berlin A."/>
            <person name="Bochicchio J."/>
            <person name="Borenstein D."/>
            <person name="Chapman S.B."/>
            <person name="Chen Z."/>
            <person name="Engels R."/>
            <person name="Freedman E."/>
            <person name="Gellesch M."/>
            <person name="Goldberg J."/>
            <person name="Griggs A."/>
            <person name="Gujja S."/>
            <person name="Heilman E."/>
            <person name="Heiman D."/>
            <person name="Hepburn T."/>
            <person name="Howarth C."/>
            <person name="Jen D."/>
            <person name="Larson L."/>
            <person name="Lewis B."/>
            <person name="Mehta T."/>
            <person name="Park D."/>
            <person name="Pearson M."/>
            <person name="Roberts A."/>
            <person name="Saif S."/>
            <person name="Shea T."/>
            <person name="Shenoy N."/>
            <person name="Sisk P."/>
            <person name="Stolte C."/>
            <person name="Sykes S."/>
            <person name="Thomson T."/>
            <person name="Walk T."/>
            <person name="White J."/>
            <person name="Yandava C."/>
            <person name="Izard J."/>
            <person name="Baranova O.V."/>
            <person name="Blanton J.M."/>
            <person name="Tanner A.C."/>
            <person name="Dewhirst F.E."/>
            <person name="Haas B."/>
            <person name="Nusbaum C."/>
            <person name="Birren B."/>
        </authorList>
    </citation>
    <scope>NUCLEOTIDE SEQUENCE [LARGE SCALE GENOMIC DNA]</scope>
    <source>
        <strain evidence="2">1-1 BBBD Race 1</strain>
    </source>
</reference>
<feature type="region of interest" description="Disordered" evidence="1">
    <location>
        <begin position="1"/>
        <end position="20"/>
    </location>
</feature>
<feature type="region of interest" description="Disordered" evidence="1">
    <location>
        <begin position="57"/>
        <end position="76"/>
    </location>
</feature>
<feature type="non-terminal residue" evidence="2">
    <location>
        <position position="1"/>
    </location>
</feature>
<reference evidence="2" key="2">
    <citation type="submission" date="2016-05" db="EMBL/GenBank/DDBJ databases">
        <title>Comparative analysis highlights variable genome content of wheat rusts and divergence of the mating loci.</title>
        <authorList>
            <person name="Cuomo C.A."/>
            <person name="Bakkeren G."/>
            <person name="Szabo L."/>
            <person name="Khalil H."/>
            <person name="Joly D."/>
            <person name="Goldberg J."/>
            <person name="Young S."/>
            <person name="Zeng Q."/>
            <person name="Fellers J."/>
        </authorList>
    </citation>
    <scope>NUCLEOTIDE SEQUENCE [LARGE SCALE GENOMIC DNA]</scope>
    <source>
        <strain evidence="2">1-1 BBBD Race 1</strain>
    </source>
</reference>
<gene>
    <name evidence="2" type="ORF">PTTG_30887</name>
</gene>
<keyword evidence="4" id="KW-1185">Reference proteome</keyword>
<dbReference type="VEuPathDB" id="FungiDB:PTTG_30887"/>
<dbReference type="Proteomes" id="UP000005240">
    <property type="component" value="Unassembled WGS sequence"/>
</dbReference>
<evidence type="ECO:0000313" key="2">
    <source>
        <dbReference type="EMBL" id="OAV84992.1"/>
    </source>
</evidence>
<dbReference type="EMBL" id="ADAS02008600">
    <property type="protein sequence ID" value="OAV84992.1"/>
    <property type="molecule type" value="Genomic_DNA"/>
</dbReference>
<reference evidence="3 4" key="3">
    <citation type="journal article" date="2017" name="G3 (Bethesda)">
        <title>Comparative analysis highlights variable genome content of wheat rusts and divergence of the mating loci.</title>
        <authorList>
            <person name="Cuomo C.A."/>
            <person name="Bakkeren G."/>
            <person name="Khalil H.B."/>
            <person name="Panwar V."/>
            <person name="Joly D."/>
            <person name="Linning R."/>
            <person name="Sakthikumar S."/>
            <person name="Song X."/>
            <person name="Adiconis X."/>
            <person name="Fan L."/>
            <person name="Goldberg J.M."/>
            <person name="Levin J.Z."/>
            <person name="Young S."/>
            <person name="Zeng Q."/>
            <person name="Anikster Y."/>
            <person name="Bruce M."/>
            <person name="Wang M."/>
            <person name="Yin C."/>
            <person name="McCallum B."/>
            <person name="Szabo L.J."/>
            <person name="Hulbert S."/>
            <person name="Chen X."/>
            <person name="Fellers J.P."/>
        </authorList>
    </citation>
    <scope>NUCLEOTIDE SEQUENCE</scope>
    <source>
        <strain evidence="3">isolate 1-1 / race 1 (BBBD)</strain>
        <strain evidence="4">Isolate 1-1 / race 1 (BBBD)</strain>
    </source>
</reference>
<protein>
    <submittedName>
        <fullName evidence="2 3">Uncharacterized protein</fullName>
    </submittedName>
</protein>
<evidence type="ECO:0000313" key="4">
    <source>
        <dbReference type="Proteomes" id="UP000005240"/>
    </source>
</evidence>
<organism evidence="2">
    <name type="scientific">Puccinia triticina (isolate 1-1 / race 1 (BBBD))</name>
    <name type="common">Brown leaf rust fungus</name>
    <dbReference type="NCBI Taxonomy" id="630390"/>
    <lineage>
        <taxon>Eukaryota</taxon>
        <taxon>Fungi</taxon>
        <taxon>Dikarya</taxon>
        <taxon>Basidiomycota</taxon>
        <taxon>Pucciniomycotina</taxon>
        <taxon>Pucciniomycetes</taxon>
        <taxon>Pucciniales</taxon>
        <taxon>Pucciniaceae</taxon>
        <taxon>Puccinia</taxon>
    </lineage>
</organism>
<accession>A0A180FXD8</accession>
<feature type="non-terminal residue" evidence="2">
    <location>
        <position position="76"/>
    </location>
</feature>
<evidence type="ECO:0000256" key="1">
    <source>
        <dbReference type="SAM" id="MobiDB-lite"/>
    </source>
</evidence>
<sequence length="76" mass="8245">LKNHSPLQPHSSHISQLLQPQVGPSIKTIKGPSLHHLILSLSSLSDLNLYPVALTSKSSASTARPPLLNHHNHQHS</sequence>
<evidence type="ECO:0000313" key="3">
    <source>
        <dbReference type="EnsemblFungi" id="PTTG_30887-t43_1-p1"/>
    </source>
</evidence>
<name>A0A180FXD8_PUCT1</name>
<dbReference type="EnsemblFungi" id="PTTG_30887-t43_1">
    <property type="protein sequence ID" value="PTTG_30887-t43_1-p1"/>
    <property type="gene ID" value="PTTG_30887"/>
</dbReference>